<feature type="region of interest" description="Disordered" evidence="1">
    <location>
        <begin position="180"/>
        <end position="212"/>
    </location>
</feature>
<dbReference type="PANTHER" id="PTHR11012">
    <property type="entry name" value="PROTEIN KINASE-LIKE DOMAIN-CONTAINING"/>
    <property type="match status" value="1"/>
</dbReference>
<dbReference type="InterPro" id="IPR001969">
    <property type="entry name" value="Aspartic_peptidase_AS"/>
</dbReference>
<comment type="caution">
    <text evidence="3">The sequence shown here is derived from an EMBL/GenBank/DDBJ whole genome shotgun (WGS) entry which is preliminary data.</text>
</comment>
<dbReference type="SUPFAM" id="SSF56112">
    <property type="entry name" value="Protein kinase-like (PK-like)"/>
    <property type="match status" value="1"/>
</dbReference>
<protein>
    <recommendedName>
        <fullName evidence="2">CHK kinase-like domain-containing protein</fullName>
    </recommendedName>
</protein>
<name>A0AAN7ZF02_9COLE</name>
<dbReference type="InterPro" id="IPR021109">
    <property type="entry name" value="Peptidase_aspartic_dom_sf"/>
</dbReference>
<keyword evidence="4" id="KW-1185">Reference proteome</keyword>
<dbReference type="GO" id="GO:0004190">
    <property type="term" value="F:aspartic-type endopeptidase activity"/>
    <property type="evidence" value="ECO:0007669"/>
    <property type="project" value="InterPro"/>
</dbReference>
<sequence>MTENPVGKDSEVNREAVETLTCQPAMNKSLGDNRLFLKLELFQNTIMALVDTGAARSYIGTRVRNLLEQQNILPVHQQAAQVQLAEGSLVRTWGLYRFNIRLEQHILRIECQYLPELASDIIVGEHILAEKGKGISSKLTPKYAGPFPIKRIISPVIVEVQTDRKRNRLQRVHVKDLKVVGQDEPEVEPSSTPPPEDREGRASPETPRSGENRISLCAMAPVKRTIKKPKVRVYPWVPNQYCRKRGVPLAFISRAPGPICITGQVEDMTARMKRLFGSPYSPLKKQREESPDRKEENTPSPMGNWPALPTPDSGLAAMCLIEPVEWETIIPTWENNEAKNLPELGIKRIEITPEEREVVPAAAEIEEEEAPQVHLTSPGKLSRQERRRLKRNKRRVVVKVGQHDFIRMKKQERESLGLGNRRHPGEEIISQLGKVAPEVYYSSTKPLPILLLEDLSASNYKVLERRKGLDLSQCLLAVEKLARFHAASFVLYKKDFSALIKFNKSVFGRQGLISNLLSISYNEVIKLCQKVPELNGYVEKMKSSQERILRGIGNVHNINSKFKVLNHGDFWINNMLFRYDQHGNEEDVLFIDFQTPCFSSPCLDLHYFLAGNLSYSTRCKENAIIDHYFHTLIKSLNKLYVTSLPNRNDFDEDFRLMSCYGFAASILSLALIRSNPLENSSLHNFLEDNTTNGFRYRCFNSEEYLKEVIHYLPFYDKLGLFDARE</sequence>
<dbReference type="EMBL" id="JAVRBK010000007">
    <property type="protein sequence ID" value="KAK5640997.1"/>
    <property type="molecule type" value="Genomic_DNA"/>
</dbReference>
<dbReference type="Gene3D" id="3.90.1200.10">
    <property type="match status" value="1"/>
</dbReference>
<evidence type="ECO:0000256" key="1">
    <source>
        <dbReference type="SAM" id="MobiDB-lite"/>
    </source>
</evidence>
<evidence type="ECO:0000259" key="2">
    <source>
        <dbReference type="SMART" id="SM00587"/>
    </source>
</evidence>
<dbReference type="Gene3D" id="2.40.70.10">
    <property type="entry name" value="Acid Proteases"/>
    <property type="match status" value="1"/>
</dbReference>
<dbReference type="InterPro" id="IPR011009">
    <property type="entry name" value="Kinase-like_dom_sf"/>
</dbReference>
<dbReference type="PANTHER" id="PTHR11012:SF56">
    <property type="entry name" value="CHK KINASE-LIKE DOMAIN-CONTAINING PROTEIN-RELATED"/>
    <property type="match status" value="1"/>
</dbReference>
<evidence type="ECO:0000313" key="4">
    <source>
        <dbReference type="Proteomes" id="UP001329430"/>
    </source>
</evidence>
<proteinExistence type="predicted"/>
<dbReference type="InterPro" id="IPR004119">
    <property type="entry name" value="EcKL"/>
</dbReference>
<feature type="domain" description="CHK kinase-like" evidence="2">
    <location>
        <begin position="450"/>
        <end position="638"/>
    </location>
</feature>
<gene>
    <name evidence="3" type="ORF">RI129_009544</name>
</gene>
<dbReference type="SMART" id="SM00587">
    <property type="entry name" value="CHK"/>
    <property type="match status" value="1"/>
</dbReference>
<dbReference type="GO" id="GO:0006508">
    <property type="term" value="P:proteolysis"/>
    <property type="evidence" value="ECO:0007669"/>
    <property type="project" value="InterPro"/>
</dbReference>
<feature type="compositionally biased region" description="Basic and acidic residues" evidence="1">
    <location>
        <begin position="285"/>
        <end position="297"/>
    </location>
</feature>
<dbReference type="Proteomes" id="UP001329430">
    <property type="component" value="Chromosome 7"/>
</dbReference>
<evidence type="ECO:0000313" key="3">
    <source>
        <dbReference type="EMBL" id="KAK5640997.1"/>
    </source>
</evidence>
<dbReference type="InterPro" id="IPR015897">
    <property type="entry name" value="CHK_kinase-like"/>
</dbReference>
<organism evidence="3 4">
    <name type="scientific">Pyrocoelia pectoralis</name>
    <dbReference type="NCBI Taxonomy" id="417401"/>
    <lineage>
        <taxon>Eukaryota</taxon>
        <taxon>Metazoa</taxon>
        <taxon>Ecdysozoa</taxon>
        <taxon>Arthropoda</taxon>
        <taxon>Hexapoda</taxon>
        <taxon>Insecta</taxon>
        <taxon>Pterygota</taxon>
        <taxon>Neoptera</taxon>
        <taxon>Endopterygota</taxon>
        <taxon>Coleoptera</taxon>
        <taxon>Polyphaga</taxon>
        <taxon>Elateriformia</taxon>
        <taxon>Elateroidea</taxon>
        <taxon>Lampyridae</taxon>
        <taxon>Lampyrinae</taxon>
        <taxon>Pyrocoelia</taxon>
    </lineage>
</organism>
<reference evidence="3 4" key="1">
    <citation type="journal article" date="2024" name="Insects">
        <title>An Improved Chromosome-Level Genome Assembly of the Firefly Pyrocoelia pectoralis.</title>
        <authorList>
            <person name="Fu X."/>
            <person name="Meyer-Rochow V.B."/>
            <person name="Ballantyne L."/>
            <person name="Zhu X."/>
        </authorList>
    </citation>
    <scope>NUCLEOTIDE SEQUENCE [LARGE SCALE GENOMIC DNA]</scope>
    <source>
        <strain evidence="3">XCY_ONT2</strain>
    </source>
</reference>
<dbReference type="AlphaFoldDB" id="A0AAN7ZF02"/>
<accession>A0AAN7ZF02</accession>
<dbReference type="PROSITE" id="PS00141">
    <property type="entry name" value="ASP_PROTEASE"/>
    <property type="match status" value="1"/>
</dbReference>
<dbReference type="Pfam" id="PF02958">
    <property type="entry name" value="EcKL"/>
    <property type="match status" value="1"/>
</dbReference>
<feature type="region of interest" description="Disordered" evidence="1">
    <location>
        <begin position="277"/>
        <end position="308"/>
    </location>
</feature>